<dbReference type="InterPro" id="IPR011990">
    <property type="entry name" value="TPR-like_helical_dom_sf"/>
</dbReference>
<accession>A0A7D4C7K1</accession>
<keyword evidence="6" id="KW-1185">Reference proteome</keyword>
<dbReference type="InterPro" id="IPR010982">
    <property type="entry name" value="Lambda_DNA-bd_dom_sf"/>
</dbReference>
<evidence type="ECO:0000256" key="1">
    <source>
        <dbReference type="ARBA" id="ARBA00022737"/>
    </source>
</evidence>
<dbReference type="SUPFAM" id="SSF48452">
    <property type="entry name" value="TPR-like"/>
    <property type="match status" value="2"/>
</dbReference>
<reference evidence="5 6" key="1">
    <citation type="submission" date="2020-01" db="EMBL/GenBank/DDBJ databases">
        <authorList>
            <person name="Gulvik C.A."/>
            <person name="Batra D.G."/>
        </authorList>
    </citation>
    <scope>NUCLEOTIDE SEQUENCE [LARGE SCALE GENOMIC DNA]</scope>
    <source>
        <strain evidence="5 6">W9323</strain>
    </source>
</reference>
<dbReference type="CDD" id="cd00093">
    <property type="entry name" value="HTH_XRE"/>
    <property type="match status" value="1"/>
</dbReference>
<keyword evidence="2 3" id="KW-0802">TPR repeat</keyword>
<dbReference type="PROSITE" id="PS50943">
    <property type="entry name" value="HTH_CROC1"/>
    <property type="match status" value="1"/>
</dbReference>
<gene>
    <name evidence="5" type="ORF">GXN76_11175</name>
</gene>
<dbReference type="SMART" id="SM00530">
    <property type="entry name" value="HTH_XRE"/>
    <property type="match status" value="1"/>
</dbReference>
<feature type="repeat" description="TPR" evidence="3">
    <location>
        <begin position="358"/>
        <end position="391"/>
    </location>
</feature>
<evidence type="ECO:0000256" key="2">
    <source>
        <dbReference type="ARBA" id="ARBA00022803"/>
    </source>
</evidence>
<keyword evidence="1" id="KW-0677">Repeat</keyword>
<dbReference type="Pfam" id="PF13424">
    <property type="entry name" value="TPR_12"/>
    <property type="match status" value="1"/>
</dbReference>
<evidence type="ECO:0000256" key="3">
    <source>
        <dbReference type="PROSITE-ProRule" id="PRU00339"/>
    </source>
</evidence>
<name>A0A7D4C7K1_9BACL</name>
<dbReference type="KEGG" id="kpul:GXN76_11175"/>
<protein>
    <submittedName>
        <fullName evidence="5">Tetratricopeptide repeat protein</fullName>
    </submittedName>
</protein>
<dbReference type="SMART" id="SM00028">
    <property type="entry name" value="TPR"/>
    <property type="match status" value="5"/>
</dbReference>
<dbReference type="Gene3D" id="1.25.40.10">
    <property type="entry name" value="Tetratricopeptide repeat domain"/>
    <property type="match status" value="2"/>
</dbReference>
<dbReference type="Pfam" id="PF01381">
    <property type="entry name" value="HTH_3"/>
    <property type="match status" value="1"/>
</dbReference>
<evidence type="ECO:0000313" key="6">
    <source>
        <dbReference type="Proteomes" id="UP000503088"/>
    </source>
</evidence>
<sequence length="427" mass="50069">MSHIDVSEIGEIIRKIRKEKGLRLEDLADDNISPATISNIERGVPHVSTVKAQYLMDKLEIDLSKLPDLIMSEQKEHQNLKFKLLNIESMCGTGFPEKALQELNNINLDDNHPFSCTVHYLKGKFYLEKQIWKRAERSFYKAIQLASLGNRTNNIEAGSFLELGLCCYFQNNLDEALRFTESGLDAYVENGDRLHLKYVLLQNKAIYLERLGRINESMNIVQEVWPELHKIDEAKLLLNFHWLRSDLLRQMKRYDEAIDIAIVGLDIARRNQNYSFLFDLWTVLGTVYMNKSVWDKAKESFESALDLKSLIQEKDKFTTTYARLAILYMHLNQWDQAFDCSQKAIDNGKRYHDAPRQTYALQVRGDLHRLKGEKEKAIPYYKQALELARKYHYKEKQYKTLLRLSDYWSELNDDEFKDFSVWLGLSV</sequence>
<dbReference type="EMBL" id="CP048104">
    <property type="protein sequence ID" value="QKG84976.1"/>
    <property type="molecule type" value="Genomic_DNA"/>
</dbReference>
<evidence type="ECO:0000259" key="4">
    <source>
        <dbReference type="PROSITE" id="PS50943"/>
    </source>
</evidence>
<dbReference type="PROSITE" id="PS50005">
    <property type="entry name" value="TPR"/>
    <property type="match status" value="2"/>
</dbReference>
<dbReference type="SUPFAM" id="SSF47413">
    <property type="entry name" value="lambda repressor-like DNA-binding domains"/>
    <property type="match status" value="1"/>
</dbReference>
<dbReference type="RefSeq" id="WP_173223192.1">
    <property type="nucleotide sequence ID" value="NZ_CP048104.1"/>
</dbReference>
<organism evidence="5 6">
    <name type="scientific">Kroppenstedtia pulmonis</name>
    <dbReference type="NCBI Taxonomy" id="1380685"/>
    <lineage>
        <taxon>Bacteria</taxon>
        <taxon>Bacillati</taxon>
        <taxon>Bacillota</taxon>
        <taxon>Bacilli</taxon>
        <taxon>Bacillales</taxon>
        <taxon>Thermoactinomycetaceae</taxon>
        <taxon>Kroppenstedtia</taxon>
    </lineage>
</organism>
<dbReference type="InterPro" id="IPR019734">
    <property type="entry name" value="TPR_rpt"/>
</dbReference>
<dbReference type="InterPro" id="IPR051685">
    <property type="entry name" value="Ycf3/AcsC/BcsC/TPR_MFPF"/>
</dbReference>
<evidence type="ECO:0000313" key="5">
    <source>
        <dbReference type="EMBL" id="QKG84976.1"/>
    </source>
</evidence>
<dbReference type="Proteomes" id="UP000503088">
    <property type="component" value="Chromosome"/>
</dbReference>
<dbReference type="PANTHER" id="PTHR44943:SF4">
    <property type="entry name" value="TPR REPEAT-CONTAINING PROTEIN MJ0798"/>
    <property type="match status" value="1"/>
</dbReference>
<dbReference type="GO" id="GO:0003677">
    <property type="term" value="F:DNA binding"/>
    <property type="evidence" value="ECO:0007669"/>
    <property type="project" value="InterPro"/>
</dbReference>
<feature type="repeat" description="TPR" evidence="3">
    <location>
        <begin position="278"/>
        <end position="311"/>
    </location>
</feature>
<dbReference type="AlphaFoldDB" id="A0A7D4C7K1"/>
<dbReference type="InterPro" id="IPR001387">
    <property type="entry name" value="Cro/C1-type_HTH"/>
</dbReference>
<dbReference type="PANTHER" id="PTHR44943">
    <property type="entry name" value="CELLULOSE SYNTHASE OPERON PROTEIN C"/>
    <property type="match status" value="1"/>
</dbReference>
<dbReference type="Gene3D" id="1.10.260.40">
    <property type="entry name" value="lambda repressor-like DNA-binding domains"/>
    <property type="match status" value="1"/>
</dbReference>
<proteinExistence type="predicted"/>
<feature type="domain" description="HTH cro/C1-type" evidence="4">
    <location>
        <begin position="13"/>
        <end position="66"/>
    </location>
</feature>